<evidence type="ECO:0000259" key="2">
    <source>
        <dbReference type="SMART" id="SM00829"/>
    </source>
</evidence>
<protein>
    <recommendedName>
        <fullName evidence="2">Enoyl reductase (ER) domain-containing protein</fullName>
    </recommendedName>
</protein>
<dbReference type="SMART" id="SM00829">
    <property type="entry name" value="PKS_ER"/>
    <property type="match status" value="1"/>
</dbReference>
<dbReference type="InterPro" id="IPR020843">
    <property type="entry name" value="ER"/>
</dbReference>
<dbReference type="Gene3D" id="3.40.50.720">
    <property type="entry name" value="NAD(P)-binding Rossmann-like Domain"/>
    <property type="match status" value="1"/>
</dbReference>
<dbReference type="SUPFAM" id="SSF51735">
    <property type="entry name" value="NAD(P)-binding Rossmann-fold domains"/>
    <property type="match status" value="1"/>
</dbReference>
<sequence>MATTQTVVLAERPKGDVQPGKTFKMETQKRLGKDDLKDGQALVETIYLSLDPAMRGWLNDTRSYLPPVPIGGVMRGGVIARVVASKSNKHEVGCHLYADCGWREQAVVEDKDRGVQKLDVPKGGRLTDALGVLGMTGLSIGTQQSIGKMILNPNFTQTAYFGLIHVGKVKRGDFVVVSGAAGATGSVVCQIAKLKGATVLGLAGSDDKVEWLKDLGCDDALNYKDADFTKKFRTSTKGLIDVFFDNVGGEILDLALSRAKPHSRFVMCGAISQYNSTEPKGPKNYMMIISMRIRMEGFIVFDFKDQYPAAQQELSQWLAQGKIQRKETIVKGGLAVAERALLGLYKGTNTGKLLVEVNSEARESKL</sequence>
<keyword evidence="1" id="KW-0560">Oxidoreductase</keyword>
<dbReference type="EMBL" id="CAJPDR010000308">
    <property type="protein sequence ID" value="CAF9931523.1"/>
    <property type="molecule type" value="Genomic_DNA"/>
</dbReference>
<dbReference type="InterPro" id="IPR011032">
    <property type="entry name" value="GroES-like_sf"/>
</dbReference>
<dbReference type="GO" id="GO:0016628">
    <property type="term" value="F:oxidoreductase activity, acting on the CH-CH group of donors, NAD or NADP as acceptor"/>
    <property type="evidence" value="ECO:0007669"/>
    <property type="project" value="InterPro"/>
</dbReference>
<feature type="domain" description="Enoyl reductase (ER)" evidence="2">
    <location>
        <begin position="20"/>
        <end position="355"/>
    </location>
</feature>
<dbReference type="PANTHER" id="PTHR43205:SF42">
    <property type="entry name" value="ALCOHOL DEHYDROGENASE, ZINC-CONTAINING (AFU_ORTHOLOGUE AFUA_7G04530)"/>
    <property type="match status" value="1"/>
</dbReference>
<dbReference type="AlphaFoldDB" id="A0A8H3ITK2"/>
<dbReference type="Proteomes" id="UP000664203">
    <property type="component" value="Unassembled WGS sequence"/>
</dbReference>
<dbReference type="InterPro" id="IPR036291">
    <property type="entry name" value="NAD(P)-bd_dom_sf"/>
</dbReference>
<dbReference type="Pfam" id="PF16884">
    <property type="entry name" value="ADH_N_2"/>
    <property type="match status" value="1"/>
</dbReference>
<dbReference type="Gene3D" id="3.90.180.10">
    <property type="entry name" value="Medium-chain alcohol dehydrogenases, catalytic domain"/>
    <property type="match status" value="2"/>
</dbReference>
<dbReference type="FunFam" id="3.40.50.720:FF:000121">
    <property type="entry name" value="Prostaglandin reductase 2"/>
    <property type="match status" value="1"/>
</dbReference>
<dbReference type="Pfam" id="PF00107">
    <property type="entry name" value="ADH_zinc_N"/>
    <property type="match status" value="1"/>
</dbReference>
<dbReference type="OrthoDB" id="809632at2759"/>
<evidence type="ECO:0000313" key="4">
    <source>
        <dbReference type="Proteomes" id="UP000664203"/>
    </source>
</evidence>
<proteinExistence type="predicted"/>
<dbReference type="CDD" id="cd05288">
    <property type="entry name" value="PGDH"/>
    <property type="match status" value="1"/>
</dbReference>
<evidence type="ECO:0000256" key="1">
    <source>
        <dbReference type="ARBA" id="ARBA00023002"/>
    </source>
</evidence>
<keyword evidence="4" id="KW-1185">Reference proteome</keyword>
<dbReference type="InterPro" id="IPR013149">
    <property type="entry name" value="ADH-like_C"/>
</dbReference>
<dbReference type="SUPFAM" id="SSF50129">
    <property type="entry name" value="GroES-like"/>
    <property type="match status" value="1"/>
</dbReference>
<comment type="caution">
    <text evidence="3">The sequence shown here is derived from an EMBL/GenBank/DDBJ whole genome shotgun (WGS) entry which is preliminary data.</text>
</comment>
<organism evidence="3 4">
    <name type="scientific">Alectoria fallacina</name>
    <dbReference type="NCBI Taxonomy" id="1903189"/>
    <lineage>
        <taxon>Eukaryota</taxon>
        <taxon>Fungi</taxon>
        <taxon>Dikarya</taxon>
        <taxon>Ascomycota</taxon>
        <taxon>Pezizomycotina</taxon>
        <taxon>Lecanoromycetes</taxon>
        <taxon>OSLEUM clade</taxon>
        <taxon>Lecanoromycetidae</taxon>
        <taxon>Lecanorales</taxon>
        <taxon>Lecanorineae</taxon>
        <taxon>Parmeliaceae</taxon>
        <taxon>Alectoria</taxon>
    </lineage>
</organism>
<dbReference type="PANTHER" id="PTHR43205">
    <property type="entry name" value="PROSTAGLANDIN REDUCTASE"/>
    <property type="match status" value="1"/>
</dbReference>
<gene>
    <name evidence="3" type="ORF">ALECFALPRED_005027</name>
</gene>
<accession>A0A8H3ITK2</accession>
<dbReference type="InterPro" id="IPR045010">
    <property type="entry name" value="MDR_fam"/>
</dbReference>
<name>A0A8H3ITK2_9LECA</name>
<dbReference type="InterPro" id="IPR041694">
    <property type="entry name" value="ADH_N_2"/>
</dbReference>
<evidence type="ECO:0000313" key="3">
    <source>
        <dbReference type="EMBL" id="CAF9931523.1"/>
    </source>
</evidence>
<reference evidence="3" key="1">
    <citation type="submission" date="2021-03" db="EMBL/GenBank/DDBJ databases">
        <authorList>
            <person name="Tagirdzhanova G."/>
        </authorList>
    </citation>
    <scope>NUCLEOTIDE SEQUENCE</scope>
</reference>